<gene>
    <name evidence="4" type="primary">LOC113212925</name>
</gene>
<dbReference type="InterPro" id="IPR001846">
    <property type="entry name" value="VWF_type-D"/>
</dbReference>
<protein>
    <submittedName>
        <fullName evidence="4">Uncharacterized protein LOC113212925</fullName>
    </submittedName>
</protein>
<evidence type="ECO:0000256" key="1">
    <source>
        <dbReference type="SAM" id="MobiDB-lite"/>
    </source>
</evidence>
<evidence type="ECO:0000313" key="3">
    <source>
        <dbReference type="Proteomes" id="UP000504606"/>
    </source>
</evidence>
<dbReference type="GeneID" id="113212925"/>
<feature type="domain" description="VWFD" evidence="2">
    <location>
        <begin position="590"/>
        <end position="772"/>
    </location>
</feature>
<dbReference type="AlphaFoldDB" id="A0A9C6TSE1"/>
<feature type="region of interest" description="Disordered" evidence="1">
    <location>
        <begin position="231"/>
        <end position="273"/>
    </location>
</feature>
<proteinExistence type="predicted"/>
<evidence type="ECO:0000313" key="4">
    <source>
        <dbReference type="RefSeq" id="XP_052121571.1"/>
    </source>
</evidence>
<dbReference type="PANTHER" id="PTHR23345:SF15">
    <property type="entry name" value="VITELLOGENIN 1-RELATED"/>
    <property type="match status" value="1"/>
</dbReference>
<name>A0A9C6TSE1_FRAOC</name>
<dbReference type="KEGG" id="foc:113212925"/>
<dbReference type="PANTHER" id="PTHR23345">
    <property type="entry name" value="VITELLOGENIN-RELATED"/>
    <property type="match status" value="1"/>
</dbReference>
<dbReference type="SMART" id="SM00216">
    <property type="entry name" value="VWD"/>
    <property type="match status" value="1"/>
</dbReference>
<dbReference type="Proteomes" id="UP000504606">
    <property type="component" value="Unplaced"/>
</dbReference>
<dbReference type="InterPro" id="IPR050733">
    <property type="entry name" value="Vitellogenin/Apolipophorin"/>
</dbReference>
<dbReference type="OrthoDB" id="8195629at2759"/>
<dbReference type="Pfam" id="PF00094">
    <property type="entry name" value="VWD"/>
    <property type="match status" value="1"/>
</dbReference>
<evidence type="ECO:0000259" key="2">
    <source>
        <dbReference type="PROSITE" id="PS51233"/>
    </source>
</evidence>
<dbReference type="GO" id="GO:0005319">
    <property type="term" value="F:lipid transporter activity"/>
    <property type="evidence" value="ECO:0007669"/>
    <property type="project" value="TreeGrafter"/>
</dbReference>
<organism evidence="3 4">
    <name type="scientific">Frankliniella occidentalis</name>
    <name type="common">Western flower thrips</name>
    <name type="synonym">Euthrips occidentalis</name>
    <dbReference type="NCBI Taxonomy" id="133901"/>
    <lineage>
        <taxon>Eukaryota</taxon>
        <taxon>Metazoa</taxon>
        <taxon>Ecdysozoa</taxon>
        <taxon>Arthropoda</taxon>
        <taxon>Hexapoda</taxon>
        <taxon>Insecta</taxon>
        <taxon>Pterygota</taxon>
        <taxon>Neoptera</taxon>
        <taxon>Paraneoptera</taxon>
        <taxon>Thysanoptera</taxon>
        <taxon>Terebrantia</taxon>
        <taxon>Thripoidea</taxon>
        <taxon>Thripidae</taxon>
        <taxon>Frankliniella</taxon>
    </lineage>
</organism>
<keyword evidence="3" id="KW-1185">Reference proteome</keyword>
<reference evidence="4" key="1">
    <citation type="submission" date="2025-08" db="UniProtKB">
        <authorList>
            <consortium name="RefSeq"/>
        </authorList>
    </citation>
    <scope>IDENTIFICATION</scope>
    <source>
        <tissue evidence="4">Whole organism</tissue>
    </source>
</reference>
<sequence length="779" mass="82110">MGGEEVSMATVTEMGFPVNLRIQAPWLLRAQGSAQVHRNFSAQANVTCLYSAGLSAQLSVQPSWASREYVAAVNGHAMVQIPATAVHAEMSGPSGRFSVRVQPSQPQQASVVARVALQPLTASVEVSRGELASESATAHNASMGAGQGDSVLMSLWDNVSLNLRAPVERNALPAWIRDSRTVLGFPALGRPLSASRLEVVASRAHSFNVSVALVKGMLQSGDFQVVYPDDMRQDNDEHASPAGPTSTTTETPVRSSTTEMPTTTEAATTTVTPAVVRSPRWADHSRRFHGNGSMFVDNGDMDFTRSVFNATTLNPYTNRINGSSELYVLSQVLAGMSAGRGYVVGVNVTSEDISGGSQAPAHYSGFWTVGANLGGRLMRAGLFARSDADNAQVAATAAVLRDVAARSSIDAALHQQPALMIKAEYQQVDAKAVRKIVTAAMETDHSAAKTQRLWRAAKEQFCVKPDHAMQSGSMQNASVSPACRSILGSANIPDQFNLTINYNNPAEEAWGSSVHLALEAAKAYLWNQGNIAVDTIAPGNGNELGAGITVQAGGKLDGWLQTPRTLTKVASASAPVASTLLAAANQETRAFCGATSSQLVTLDGVQGSIKMGACWHVLAKDCSGKSRVAVLARSDKAQPDDIHVEINIDNYQIARLSPDGAATLNGVAVADHSNQTGSAVQVRDAADVQVMTIVRSEDGALIIKLPDHDMSVVYGNSSVVIQAGSSLHGRLCGVCGKFDGSFSGEMLNPKNKAEKSIQALVDSYAIKDAQCGANGKSRQ</sequence>
<dbReference type="PROSITE" id="PS51233">
    <property type="entry name" value="VWFD"/>
    <property type="match status" value="1"/>
</dbReference>
<feature type="compositionally biased region" description="Low complexity" evidence="1">
    <location>
        <begin position="240"/>
        <end position="273"/>
    </location>
</feature>
<dbReference type="RefSeq" id="XP_052121571.1">
    <property type="nucleotide sequence ID" value="XM_052265611.1"/>
</dbReference>
<accession>A0A9C6TSE1</accession>